<proteinExistence type="predicted"/>
<evidence type="ECO:0000313" key="1">
    <source>
        <dbReference type="EMBL" id="CAJ1404054.1"/>
    </source>
</evidence>
<keyword evidence="2" id="KW-1185">Reference proteome</keyword>
<dbReference type="EMBL" id="CAUJNA010003521">
    <property type="protein sequence ID" value="CAJ1404054.1"/>
    <property type="molecule type" value="Genomic_DNA"/>
</dbReference>
<dbReference type="AlphaFoldDB" id="A0AA36JE74"/>
<name>A0AA36JE74_9DINO</name>
<dbReference type="Proteomes" id="UP001178507">
    <property type="component" value="Unassembled WGS sequence"/>
</dbReference>
<evidence type="ECO:0000313" key="2">
    <source>
        <dbReference type="Proteomes" id="UP001178507"/>
    </source>
</evidence>
<comment type="caution">
    <text evidence="1">The sequence shown here is derived from an EMBL/GenBank/DDBJ whole genome shotgun (WGS) entry which is preliminary data.</text>
</comment>
<organism evidence="1 2">
    <name type="scientific">Effrenium voratum</name>
    <dbReference type="NCBI Taxonomy" id="2562239"/>
    <lineage>
        <taxon>Eukaryota</taxon>
        <taxon>Sar</taxon>
        <taxon>Alveolata</taxon>
        <taxon>Dinophyceae</taxon>
        <taxon>Suessiales</taxon>
        <taxon>Symbiodiniaceae</taxon>
        <taxon>Effrenium</taxon>
    </lineage>
</organism>
<gene>
    <name evidence="1" type="ORF">EVOR1521_LOCUS26588</name>
</gene>
<protein>
    <submittedName>
        <fullName evidence="1">Uncharacterized protein</fullName>
    </submittedName>
</protein>
<accession>A0AA36JE74</accession>
<reference evidence="1" key="1">
    <citation type="submission" date="2023-08" db="EMBL/GenBank/DDBJ databases">
        <authorList>
            <person name="Chen Y."/>
            <person name="Shah S."/>
            <person name="Dougan E. K."/>
            <person name="Thang M."/>
            <person name="Chan C."/>
        </authorList>
    </citation>
    <scope>NUCLEOTIDE SEQUENCE</scope>
</reference>
<sequence>MDQMLLKCEQPEAVLALLVTHRGVFFVHNLVTAIQVLASLDEVKDPIALNRLLRDPRYDLLLRDLVRFVPKLDFQAMTHIVHCLQQLDHKCPKRVLPRFAGSEPGFRGFGW</sequence>